<dbReference type="OrthoDB" id="26525at2759"/>
<evidence type="ECO:0000256" key="6">
    <source>
        <dbReference type="PIRSR" id="PIRSR622684-1"/>
    </source>
</evidence>
<proteinExistence type="inferred from homology"/>
<dbReference type="SMART" id="SM00054">
    <property type="entry name" value="EFh"/>
    <property type="match status" value="2"/>
</dbReference>
<keyword evidence="4" id="KW-0788">Thiol protease</keyword>
<dbReference type="PROSITE" id="PS00018">
    <property type="entry name" value="EF_HAND_1"/>
    <property type="match status" value="2"/>
</dbReference>
<keyword evidence="13" id="KW-1185">Reference proteome</keyword>
<evidence type="ECO:0000256" key="7">
    <source>
        <dbReference type="PROSITE-ProRule" id="PRU00239"/>
    </source>
</evidence>
<gene>
    <name evidence="10" type="ORF">C1SCF055_LOCUS40665</name>
</gene>
<evidence type="ECO:0000259" key="9">
    <source>
        <dbReference type="PROSITE" id="PS50222"/>
    </source>
</evidence>
<keyword evidence="5" id="KW-0106">Calcium</keyword>
<dbReference type="Gene3D" id="1.10.238.10">
    <property type="entry name" value="EF-hand"/>
    <property type="match status" value="1"/>
</dbReference>
<dbReference type="Pfam" id="PF13499">
    <property type="entry name" value="EF-hand_7"/>
    <property type="match status" value="1"/>
</dbReference>
<feature type="domain" description="EF-hand" evidence="9">
    <location>
        <begin position="2"/>
        <end position="37"/>
    </location>
</feature>
<sequence length="429" mass="48887">MSDKRRLQELFEKYDASGDGVLSEKEMLNLFEHLGISRAQAEEVFQEADANRDGTIQVHEFISWLTANKPSYSPLASLGEDGTGNIEFAFGNSTQQTLKYTFKFMALENVEVLGQNPIQVVLEPGKRTFKPMLRVTKSPFSYEVAPVCCRGEVNNGEDDLSKAFMDPDFPHDERSTKNERFPELDMGRPDRWVRARMLGNSKEAVLFDQVRPQDVIQGHVGDCYLLASLAALAQQPERLKSLFGEKHITEDGKYTVRLFHIEKKEWVKVTVDEFVPCRSVDGILKPCCAQPLGEEIWVPLLEKAIAKFCGNYGEIYGGMESWVFNVLTGRTPEILQKTNKGWVSYFSRDMKAREPQKGRPRRNRDRKPMDSEQLFQYISGALADKHIVSCSVNFLDDKPIRSPEVESQVRQKYGVEANHAYSLRTTRIP</sequence>
<accession>A0A9P1DSF9</accession>
<dbReference type="SUPFAM" id="SSF47473">
    <property type="entry name" value="EF-hand"/>
    <property type="match status" value="1"/>
</dbReference>
<dbReference type="InterPro" id="IPR001300">
    <property type="entry name" value="Peptidase_C2_calpain_cat"/>
</dbReference>
<dbReference type="InterPro" id="IPR022684">
    <property type="entry name" value="Calpain_cysteine_protease"/>
</dbReference>
<dbReference type="PROSITE" id="PS50203">
    <property type="entry name" value="CALPAIN_CAT"/>
    <property type="match status" value="1"/>
</dbReference>
<dbReference type="PROSITE" id="PS50222">
    <property type="entry name" value="EF_HAND_2"/>
    <property type="match status" value="2"/>
</dbReference>
<evidence type="ECO:0000313" key="11">
    <source>
        <dbReference type="EMBL" id="CAL1169237.1"/>
    </source>
</evidence>
<name>A0A9P1DSF9_9DINO</name>
<evidence type="ECO:0000256" key="1">
    <source>
        <dbReference type="ARBA" id="ARBA00007623"/>
    </source>
</evidence>
<dbReference type="InterPro" id="IPR018247">
    <property type="entry name" value="EF_Hand_1_Ca_BS"/>
</dbReference>
<dbReference type="EMBL" id="CAMXCT030006555">
    <property type="protein sequence ID" value="CAL4803174.1"/>
    <property type="molecule type" value="Genomic_DNA"/>
</dbReference>
<dbReference type="InterPro" id="IPR038765">
    <property type="entry name" value="Papain-like_cys_pep_sf"/>
</dbReference>
<keyword evidence="2" id="KW-0645">Protease</keyword>
<organism evidence="10">
    <name type="scientific">Cladocopium goreaui</name>
    <dbReference type="NCBI Taxonomy" id="2562237"/>
    <lineage>
        <taxon>Eukaryota</taxon>
        <taxon>Sar</taxon>
        <taxon>Alveolata</taxon>
        <taxon>Dinophyceae</taxon>
        <taxon>Suessiales</taxon>
        <taxon>Symbiodiniaceae</taxon>
        <taxon>Cladocopium</taxon>
    </lineage>
</organism>
<dbReference type="PANTHER" id="PTHR10183:SF379">
    <property type="entry name" value="CALPAIN-5"/>
    <property type="match status" value="1"/>
</dbReference>
<dbReference type="GO" id="GO:0004198">
    <property type="term" value="F:calcium-dependent cysteine-type endopeptidase activity"/>
    <property type="evidence" value="ECO:0007669"/>
    <property type="project" value="InterPro"/>
</dbReference>
<evidence type="ECO:0000256" key="3">
    <source>
        <dbReference type="ARBA" id="ARBA00022801"/>
    </source>
</evidence>
<reference evidence="11" key="2">
    <citation type="submission" date="2024-04" db="EMBL/GenBank/DDBJ databases">
        <authorList>
            <person name="Chen Y."/>
            <person name="Shah S."/>
            <person name="Dougan E. K."/>
            <person name="Thang M."/>
            <person name="Chan C."/>
        </authorList>
    </citation>
    <scope>NUCLEOTIDE SEQUENCE [LARGE SCALE GENOMIC DNA]</scope>
</reference>
<protein>
    <submittedName>
        <fullName evidence="12">Lipase maturation factor 1</fullName>
    </submittedName>
</protein>
<dbReference type="PANTHER" id="PTHR10183">
    <property type="entry name" value="CALPAIN"/>
    <property type="match status" value="1"/>
</dbReference>
<keyword evidence="3" id="KW-0378">Hydrolase</keyword>
<dbReference type="Pfam" id="PF00648">
    <property type="entry name" value="Peptidase_C2"/>
    <property type="match status" value="1"/>
</dbReference>
<evidence type="ECO:0000256" key="5">
    <source>
        <dbReference type="ARBA" id="ARBA00022837"/>
    </source>
</evidence>
<comment type="caution">
    <text evidence="10">The sequence shown here is derived from an EMBL/GenBank/DDBJ whole genome shotgun (WGS) entry which is preliminary data.</text>
</comment>
<dbReference type="SMART" id="SM00230">
    <property type="entry name" value="CysPc"/>
    <property type="match status" value="1"/>
</dbReference>
<evidence type="ECO:0000313" key="10">
    <source>
        <dbReference type="EMBL" id="CAI4015862.1"/>
    </source>
</evidence>
<dbReference type="InterPro" id="IPR011992">
    <property type="entry name" value="EF-hand-dom_pair"/>
</dbReference>
<feature type="active site" evidence="6">
    <location>
        <position position="223"/>
    </location>
</feature>
<comment type="similarity">
    <text evidence="1">Belongs to the peptidase C2 family.</text>
</comment>
<comment type="caution">
    <text evidence="7">Lacks conserved residue(s) required for the propagation of feature annotation.</text>
</comment>
<dbReference type="PROSITE" id="PS00139">
    <property type="entry name" value="THIOL_PROTEASE_CYS"/>
    <property type="match status" value="1"/>
</dbReference>
<dbReference type="PRINTS" id="PR00704">
    <property type="entry name" value="CALPAIN"/>
</dbReference>
<evidence type="ECO:0000259" key="8">
    <source>
        <dbReference type="PROSITE" id="PS50203"/>
    </source>
</evidence>
<evidence type="ECO:0000313" key="13">
    <source>
        <dbReference type="Proteomes" id="UP001152797"/>
    </source>
</evidence>
<feature type="domain" description="EF-hand" evidence="9">
    <location>
        <begin position="39"/>
        <end position="71"/>
    </location>
</feature>
<dbReference type="GO" id="GO:0006508">
    <property type="term" value="P:proteolysis"/>
    <property type="evidence" value="ECO:0007669"/>
    <property type="project" value="UniProtKB-KW"/>
</dbReference>
<dbReference type="CDD" id="cd00051">
    <property type="entry name" value="EFh"/>
    <property type="match status" value="1"/>
</dbReference>
<dbReference type="EMBL" id="CAMXCT010006555">
    <property type="protein sequence ID" value="CAI4015862.1"/>
    <property type="molecule type" value="Genomic_DNA"/>
</dbReference>
<reference evidence="10" key="1">
    <citation type="submission" date="2022-10" db="EMBL/GenBank/DDBJ databases">
        <authorList>
            <person name="Chen Y."/>
            <person name="Dougan E. K."/>
            <person name="Chan C."/>
            <person name="Rhodes N."/>
            <person name="Thang M."/>
        </authorList>
    </citation>
    <scope>NUCLEOTIDE SEQUENCE</scope>
</reference>
<dbReference type="AlphaFoldDB" id="A0A9P1DSF9"/>
<feature type="domain" description="Calpain catalytic" evidence="8">
    <location>
        <begin position="163"/>
        <end position="423"/>
    </location>
</feature>
<dbReference type="SUPFAM" id="SSF54001">
    <property type="entry name" value="Cysteine proteinases"/>
    <property type="match status" value="1"/>
</dbReference>
<evidence type="ECO:0000313" key="12">
    <source>
        <dbReference type="EMBL" id="CAL4803174.1"/>
    </source>
</evidence>
<evidence type="ECO:0000256" key="4">
    <source>
        <dbReference type="ARBA" id="ARBA00022807"/>
    </source>
</evidence>
<dbReference type="GO" id="GO:0005509">
    <property type="term" value="F:calcium ion binding"/>
    <property type="evidence" value="ECO:0007669"/>
    <property type="project" value="InterPro"/>
</dbReference>
<evidence type="ECO:0000256" key="2">
    <source>
        <dbReference type="ARBA" id="ARBA00022670"/>
    </source>
</evidence>
<dbReference type="InterPro" id="IPR000169">
    <property type="entry name" value="Pept_cys_AS"/>
</dbReference>
<dbReference type="EMBL" id="CAMXCT020006555">
    <property type="protein sequence ID" value="CAL1169237.1"/>
    <property type="molecule type" value="Genomic_DNA"/>
</dbReference>
<dbReference type="InterPro" id="IPR002048">
    <property type="entry name" value="EF_hand_dom"/>
</dbReference>
<dbReference type="Proteomes" id="UP001152797">
    <property type="component" value="Unassembled WGS sequence"/>
</dbReference>